<name>A0A5N6GVD6_ASPFL</name>
<dbReference type="InterPro" id="IPR053204">
    <property type="entry name" value="Oxopyrrolidines_Biosynth-assoc"/>
</dbReference>
<evidence type="ECO:0000313" key="1">
    <source>
        <dbReference type="EMBL" id="KAB8246311.1"/>
    </source>
</evidence>
<accession>A0A5N6GVD6</accession>
<protein>
    <submittedName>
        <fullName evidence="1">Uncharacterized protein</fullName>
    </submittedName>
</protein>
<gene>
    <name evidence="1" type="ORF">BDV35DRAFT_393097</name>
</gene>
<dbReference type="PANTHER" id="PTHR38797">
    <property type="entry name" value="NUCLEAR PORE COMPLEX PROTEIN NUP85-RELATED"/>
    <property type="match status" value="1"/>
</dbReference>
<dbReference type="AlphaFoldDB" id="A0A5N6GVD6"/>
<dbReference type="PANTHER" id="PTHR38797:SF4">
    <property type="entry name" value="NUCLEAR PORE COMPLEX PROTEIN NUP85"/>
    <property type="match status" value="1"/>
</dbReference>
<dbReference type="Pfam" id="PF12311">
    <property type="entry name" value="DUF3632"/>
    <property type="match status" value="1"/>
</dbReference>
<dbReference type="VEuPathDB" id="FungiDB:F9C07_2239221"/>
<organism evidence="1">
    <name type="scientific">Aspergillus flavus</name>
    <dbReference type="NCBI Taxonomy" id="5059"/>
    <lineage>
        <taxon>Eukaryota</taxon>
        <taxon>Fungi</taxon>
        <taxon>Dikarya</taxon>
        <taxon>Ascomycota</taxon>
        <taxon>Pezizomycotina</taxon>
        <taxon>Eurotiomycetes</taxon>
        <taxon>Eurotiomycetidae</taxon>
        <taxon>Eurotiales</taxon>
        <taxon>Aspergillaceae</taxon>
        <taxon>Aspergillus</taxon>
        <taxon>Aspergillus subgen. Circumdati</taxon>
    </lineage>
</organism>
<sequence length="352" mass="40586">MKIHEDTPIEIINRVDPGRSAFLRAWCVWQAGNSEDTLVIWDLDYQSWVEVLVDQCMFNADMQLLKFSFNRGGRILTGYVFCCMQWLCAIQAMLESDEKRVQFEIITKEDSEYADYATRIGPIDPDGFLRYTWEALIRLAGQSDRSGNEHSKLADIMRWLGRLPRRPIPNNSVWEGLRWIDPYIPSFHEGLLSDEAEFQKYLNIHAFAALLTGLGLVRVPYQAISAIAQVAEGVVFQEEDGGKAISSEDPLDTEHLDMKTTVAAIWIKHGGHVLYHFAVQDDVSEGGPVWERIYRVAKEEEKSIQGLHRWRWDVWVRRFDEISDDENVSQRTCSLAGEIFNELLDIRDEHGF</sequence>
<reference evidence="1" key="1">
    <citation type="submission" date="2019-04" db="EMBL/GenBank/DDBJ databases">
        <title>Friends and foes A comparative genomics study of 23 Aspergillus species from section Flavi.</title>
        <authorList>
            <consortium name="DOE Joint Genome Institute"/>
            <person name="Kjaerbolling I."/>
            <person name="Vesth T."/>
            <person name="Frisvad J.C."/>
            <person name="Nybo J.L."/>
            <person name="Theobald S."/>
            <person name="Kildgaard S."/>
            <person name="Isbrandt T."/>
            <person name="Kuo A."/>
            <person name="Sato A."/>
            <person name="Lyhne E.K."/>
            <person name="Kogle M.E."/>
            <person name="Wiebenga A."/>
            <person name="Kun R.S."/>
            <person name="Lubbers R.J."/>
            <person name="Makela M.R."/>
            <person name="Barry K."/>
            <person name="Chovatia M."/>
            <person name="Clum A."/>
            <person name="Daum C."/>
            <person name="Haridas S."/>
            <person name="He G."/>
            <person name="LaButti K."/>
            <person name="Lipzen A."/>
            <person name="Mondo S."/>
            <person name="Riley R."/>
            <person name="Salamov A."/>
            <person name="Simmons B.A."/>
            <person name="Magnuson J.K."/>
            <person name="Henrissat B."/>
            <person name="Mortensen U.H."/>
            <person name="Larsen T.O."/>
            <person name="Devries R.P."/>
            <person name="Grigoriev I.V."/>
            <person name="Machida M."/>
            <person name="Baker S.E."/>
            <person name="Andersen M.R."/>
        </authorList>
    </citation>
    <scope>NUCLEOTIDE SEQUENCE [LARGE SCALE GENOMIC DNA]</scope>
    <source>
        <strain evidence="1">CBS 121.62</strain>
    </source>
</reference>
<dbReference type="VEuPathDB" id="FungiDB:AFLA_000308"/>
<dbReference type="Proteomes" id="UP000325434">
    <property type="component" value="Unassembled WGS sequence"/>
</dbReference>
<dbReference type="InterPro" id="IPR022085">
    <property type="entry name" value="OpdG"/>
</dbReference>
<proteinExistence type="predicted"/>
<dbReference type="EMBL" id="ML734601">
    <property type="protein sequence ID" value="KAB8246311.1"/>
    <property type="molecule type" value="Genomic_DNA"/>
</dbReference>